<evidence type="ECO:0000313" key="1">
    <source>
        <dbReference type="EMBL" id="THF61428.1"/>
    </source>
</evidence>
<name>A0A4S4AP38_9RHOO</name>
<keyword evidence="2" id="KW-1185">Reference proteome</keyword>
<sequence length="117" mass="12440">METQAVHTPVHTPGPWMWDRYVLVPAEPDPDRHAIHTILIAEHQGFGFVGSKLPDALAENDANMALLAAAPQLLDAARAAEAVLGRQGWLASSTDPEAVALSKLRAAIATATTVERA</sequence>
<dbReference type="OrthoDB" id="9135516at2"/>
<comment type="caution">
    <text evidence="1">The sequence shown here is derived from an EMBL/GenBank/DDBJ whole genome shotgun (WGS) entry which is preliminary data.</text>
</comment>
<dbReference type="RefSeq" id="WP_136350089.1">
    <property type="nucleotide sequence ID" value="NZ_SSOC01000009.1"/>
</dbReference>
<dbReference type="Proteomes" id="UP000308430">
    <property type="component" value="Unassembled WGS sequence"/>
</dbReference>
<dbReference type="EMBL" id="SSOC01000009">
    <property type="protein sequence ID" value="THF61428.1"/>
    <property type="molecule type" value="Genomic_DNA"/>
</dbReference>
<dbReference type="AlphaFoldDB" id="A0A4S4AP38"/>
<protein>
    <submittedName>
        <fullName evidence="1">Uncharacterized protein</fullName>
    </submittedName>
</protein>
<organism evidence="1 2">
    <name type="scientific">Pseudothauera nasutitermitis</name>
    <dbReference type="NCBI Taxonomy" id="2565930"/>
    <lineage>
        <taxon>Bacteria</taxon>
        <taxon>Pseudomonadati</taxon>
        <taxon>Pseudomonadota</taxon>
        <taxon>Betaproteobacteria</taxon>
        <taxon>Rhodocyclales</taxon>
        <taxon>Zoogloeaceae</taxon>
        <taxon>Pseudothauera</taxon>
    </lineage>
</organism>
<reference evidence="1 2" key="1">
    <citation type="submission" date="2019-04" db="EMBL/GenBank/DDBJ databases">
        <title>Azoarcus nasutitermitis sp. nov. isolated from termite nest.</title>
        <authorList>
            <person name="Lin S.-Y."/>
            <person name="Hameed A."/>
            <person name="Hsu Y.-H."/>
            <person name="Young C.-C."/>
        </authorList>
    </citation>
    <scope>NUCLEOTIDE SEQUENCE [LARGE SCALE GENOMIC DNA]</scope>
    <source>
        <strain evidence="1 2">CC-YHH838</strain>
    </source>
</reference>
<proteinExistence type="predicted"/>
<accession>A0A4S4AP38</accession>
<evidence type="ECO:0000313" key="2">
    <source>
        <dbReference type="Proteomes" id="UP000308430"/>
    </source>
</evidence>
<gene>
    <name evidence="1" type="ORF">E6C76_20315</name>
</gene>